<dbReference type="InterPro" id="IPR016193">
    <property type="entry name" value="Cytidine_deaminase-like"/>
</dbReference>
<gene>
    <name evidence="2" type="ORF">HK099_003686</name>
</gene>
<dbReference type="AlphaFoldDB" id="A0AAD5U397"/>
<name>A0AAD5U397_9FUNG</name>
<protein>
    <recommendedName>
        <fullName evidence="1">CMP/dCMP-type deaminase domain-containing protein</fullName>
    </recommendedName>
</protein>
<dbReference type="GO" id="GO:0006139">
    <property type="term" value="P:nucleobase-containing compound metabolic process"/>
    <property type="evidence" value="ECO:0007669"/>
    <property type="project" value="UniProtKB-ARBA"/>
</dbReference>
<dbReference type="Pfam" id="PF18785">
    <property type="entry name" value="Inv-AAD"/>
    <property type="match status" value="1"/>
</dbReference>
<dbReference type="Gene3D" id="3.40.140.10">
    <property type="entry name" value="Cytidine Deaminase, domain 2"/>
    <property type="match status" value="1"/>
</dbReference>
<reference evidence="2" key="1">
    <citation type="submission" date="2020-05" db="EMBL/GenBank/DDBJ databases">
        <title>Phylogenomic resolution of chytrid fungi.</title>
        <authorList>
            <person name="Stajich J.E."/>
            <person name="Amses K."/>
            <person name="Simmons R."/>
            <person name="Seto K."/>
            <person name="Myers J."/>
            <person name="Bonds A."/>
            <person name="Quandt C.A."/>
            <person name="Barry K."/>
            <person name="Liu P."/>
            <person name="Grigoriev I."/>
            <person name="Longcore J.E."/>
            <person name="James T.Y."/>
        </authorList>
    </citation>
    <scope>NUCLEOTIDE SEQUENCE</scope>
    <source>
        <strain evidence="2">JEL0476</strain>
    </source>
</reference>
<evidence type="ECO:0000313" key="2">
    <source>
        <dbReference type="EMBL" id="KAJ3221209.1"/>
    </source>
</evidence>
<dbReference type="PANTHER" id="PTHR11079:SF162">
    <property type="entry name" value="RIBOFLAVIN BIOSYNTHESIS PROTEIN PYRD, CHLOROPLASTIC"/>
    <property type="match status" value="1"/>
</dbReference>
<dbReference type="Proteomes" id="UP001211065">
    <property type="component" value="Unassembled WGS sequence"/>
</dbReference>
<proteinExistence type="predicted"/>
<dbReference type="PANTHER" id="PTHR11079">
    <property type="entry name" value="CYTOSINE DEAMINASE FAMILY MEMBER"/>
    <property type="match status" value="1"/>
</dbReference>
<dbReference type="GO" id="GO:0008835">
    <property type="term" value="F:diaminohydroxyphosphoribosylaminopyrimidine deaminase activity"/>
    <property type="evidence" value="ECO:0007669"/>
    <property type="project" value="TreeGrafter"/>
</dbReference>
<dbReference type="PROSITE" id="PS51747">
    <property type="entry name" value="CYT_DCMP_DEAMINASES_2"/>
    <property type="match status" value="1"/>
</dbReference>
<evidence type="ECO:0000313" key="3">
    <source>
        <dbReference type="Proteomes" id="UP001211065"/>
    </source>
</evidence>
<comment type="caution">
    <text evidence="2">The sequence shown here is derived from an EMBL/GenBank/DDBJ whole genome shotgun (WGS) entry which is preliminary data.</text>
</comment>
<organism evidence="2 3">
    <name type="scientific">Clydaea vesicula</name>
    <dbReference type="NCBI Taxonomy" id="447962"/>
    <lineage>
        <taxon>Eukaryota</taxon>
        <taxon>Fungi</taxon>
        <taxon>Fungi incertae sedis</taxon>
        <taxon>Chytridiomycota</taxon>
        <taxon>Chytridiomycota incertae sedis</taxon>
        <taxon>Chytridiomycetes</taxon>
        <taxon>Lobulomycetales</taxon>
        <taxon>Lobulomycetaceae</taxon>
        <taxon>Clydaea</taxon>
    </lineage>
</organism>
<evidence type="ECO:0000259" key="1">
    <source>
        <dbReference type="PROSITE" id="PS51747"/>
    </source>
</evidence>
<dbReference type="EMBL" id="JADGJW010000244">
    <property type="protein sequence ID" value="KAJ3221209.1"/>
    <property type="molecule type" value="Genomic_DNA"/>
</dbReference>
<dbReference type="SUPFAM" id="SSF53927">
    <property type="entry name" value="Cytidine deaminase-like"/>
    <property type="match status" value="1"/>
</dbReference>
<sequence length="184" mass="21216">MKESNSKKKKEFKELNSEEVKTLAEKELDEYFMFLAIEESKKANKVDSAFSVGAILILKNEKTILTRGFSREIKEINMGNTHAEECCFIKFKSMKEFEILKEKELAIFSTMEPCGKRLSGNKSCSEIILQYNVKRVVIGLREPDNFIKQTEGYDLLCANNIIVDYLDGFEDLCMESNSHLKKKI</sequence>
<dbReference type="InterPro" id="IPR002125">
    <property type="entry name" value="CMP_dCMP_dom"/>
</dbReference>
<accession>A0AAD5U397</accession>
<keyword evidence="3" id="KW-1185">Reference proteome</keyword>
<feature type="domain" description="CMP/dCMP-type deaminase" evidence="1">
    <location>
        <begin position="27"/>
        <end position="163"/>
    </location>
</feature>